<proteinExistence type="predicted"/>
<organism evidence="1 2">
    <name type="scientific">Helianthus annuus</name>
    <name type="common">Common sunflower</name>
    <dbReference type="NCBI Taxonomy" id="4232"/>
    <lineage>
        <taxon>Eukaryota</taxon>
        <taxon>Viridiplantae</taxon>
        <taxon>Streptophyta</taxon>
        <taxon>Embryophyta</taxon>
        <taxon>Tracheophyta</taxon>
        <taxon>Spermatophyta</taxon>
        <taxon>Magnoliopsida</taxon>
        <taxon>eudicotyledons</taxon>
        <taxon>Gunneridae</taxon>
        <taxon>Pentapetalae</taxon>
        <taxon>asterids</taxon>
        <taxon>campanulids</taxon>
        <taxon>Asterales</taxon>
        <taxon>Asteraceae</taxon>
        <taxon>Asteroideae</taxon>
        <taxon>Heliantheae alliance</taxon>
        <taxon>Heliantheae</taxon>
        <taxon>Helianthus</taxon>
    </lineage>
</organism>
<comment type="caution">
    <text evidence="1">The sequence shown here is derived from an EMBL/GenBank/DDBJ whole genome shotgun (WGS) entry which is preliminary data.</text>
</comment>
<evidence type="ECO:0000313" key="1">
    <source>
        <dbReference type="EMBL" id="KAF5812283.1"/>
    </source>
</evidence>
<sequence>MAYHPGNFTECDLSGKHRGIVIEVYVFYVTWFLKADGEVEGGWQKACRGYSERVDGIRYKAGRKSK</sequence>
<reference evidence="1" key="1">
    <citation type="journal article" date="2017" name="Nature">
        <title>The sunflower genome provides insights into oil metabolism, flowering and Asterid evolution.</title>
        <authorList>
            <person name="Badouin H."/>
            <person name="Gouzy J."/>
            <person name="Grassa C.J."/>
            <person name="Murat F."/>
            <person name="Staton S.E."/>
            <person name="Cottret L."/>
            <person name="Lelandais-Briere C."/>
            <person name="Owens G.L."/>
            <person name="Carrere S."/>
            <person name="Mayjonade B."/>
            <person name="Legrand L."/>
            <person name="Gill N."/>
            <person name="Kane N.C."/>
            <person name="Bowers J.E."/>
            <person name="Hubner S."/>
            <person name="Bellec A."/>
            <person name="Berard A."/>
            <person name="Berges H."/>
            <person name="Blanchet N."/>
            <person name="Boniface M.C."/>
            <person name="Brunel D."/>
            <person name="Catrice O."/>
            <person name="Chaidir N."/>
            <person name="Claudel C."/>
            <person name="Donnadieu C."/>
            <person name="Faraut T."/>
            <person name="Fievet G."/>
            <person name="Helmstetter N."/>
            <person name="King M."/>
            <person name="Knapp S.J."/>
            <person name="Lai Z."/>
            <person name="Le Paslier M.C."/>
            <person name="Lippi Y."/>
            <person name="Lorenzon L."/>
            <person name="Mandel J.R."/>
            <person name="Marage G."/>
            <person name="Marchand G."/>
            <person name="Marquand E."/>
            <person name="Bret-Mestries E."/>
            <person name="Morien E."/>
            <person name="Nambeesan S."/>
            <person name="Nguyen T."/>
            <person name="Pegot-Espagnet P."/>
            <person name="Pouilly N."/>
            <person name="Raftis F."/>
            <person name="Sallet E."/>
            <person name="Schiex T."/>
            <person name="Thomas J."/>
            <person name="Vandecasteele C."/>
            <person name="Vares D."/>
            <person name="Vear F."/>
            <person name="Vautrin S."/>
            <person name="Crespi M."/>
            <person name="Mangin B."/>
            <person name="Burke J.M."/>
            <person name="Salse J."/>
            <person name="Munos S."/>
            <person name="Vincourt P."/>
            <person name="Rieseberg L.H."/>
            <person name="Langlade N.B."/>
        </authorList>
    </citation>
    <scope>NUCLEOTIDE SEQUENCE</scope>
    <source>
        <tissue evidence="1">Leaves</tissue>
    </source>
</reference>
<keyword evidence="2" id="KW-1185">Reference proteome</keyword>
<reference evidence="1" key="2">
    <citation type="submission" date="2020-06" db="EMBL/GenBank/DDBJ databases">
        <title>Helianthus annuus Genome sequencing and assembly Release 2.</title>
        <authorList>
            <person name="Gouzy J."/>
            <person name="Langlade N."/>
            <person name="Munos S."/>
        </authorList>
    </citation>
    <scope>NUCLEOTIDE SEQUENCE</scope>
    <source>
        <tissue evidence="1">Leaves</tissue>
    </source>
</reference>
<gene>
    <name evidence="1" type="ORF">HanXRQr2_Chr04g0190821</name>
</gene>
<evidence type="ECO:0000313" key="2">
    <source>
        <dbReference type="Proteomes" id="UP000215914"/>
    </source>
</evidence>
<name>A0A9K3JC64_HELAN</name>
<accession>A0A9K3JC64</accession>
<dbReference type="EMBL" id="MNCJ02000319">
    <property type="protein sequence ID" value="KAF5812283.1"/>
    <property type="molecule type" value="Genomic_DNA"/>
</dbReference>
<dbReference type="Gramene" id="mRNA:HanXRQr2_Chr04g0190821">
    <property type="protein sequence ID" value="CDS:HanXRQr2_Chr04g0190821.1"/>
    <property type="gene ID" value="HanXRQr2_Chr04g0190821"/>
</dbReference>
<dbReference type="AlphaFoldDB" id="A0A9K3JC64"/>
<protein>
    <submittedName>
        <fullName evidence="1">Uncharacterized protein</fullName>
    </submittedName>
</protein>
<dbReference type="Proteomes" id="UP000215914">
    <property type="component" value="Unassembled WGS sequence"/>
</dbReference>